<evidence type="ECO:0000313" key="1">
    <source>
        <dbReference type="EnsemblMetazoa" id="Aqu2.1.06076_001"/>
    </source>
</evidence>
<organism evidence="1">
    <name type="scientific">Amphimedon queenslandica</name>
    <name type="common">Sponge</name>
    <dbReference type="NCBI Taxonomy" id="400682"/>
    <lineage>
        <taxon>Eukaryota</taxon>
        <taxon>Metazoa</taxon>
        <taxon>Porifera</taxon>
        <taxon>Demospongiae</taxon>
        <taxon>Heteroscleromorpha</taxon>
        <taxon>Haplosclerida</taxon>
        <taxon>Niphatidae</taxon>
        <taxon>Amphimedon</taxon>
    </lineage>
</organism>
<dbReference type="EnsemblMetazoa" id="Aqu2.1.06076_001">
    <property type="protein sequence ID" value="Aqu2.1.06076_001"/>
    <property type="gene ID" value="Aqu2.1.06076"/>
</dbReference>
<reference evidence="1" key="1">
    <citation type="submission" date="2017-05" db="UniProtKB">
        <authorList>
            <consortium name="EnsemblMetazoa"/>
        </authorList>
    </citation>
    <scope>IDENTIFICATION</scope>
</reference>
<dbReference type="Gene3D" id="1.10.533.10">
    <property type="entry name" value="Death Domain, Fas"/>
    <property type="match status" value="1"/>
</dbReference>
<dbReference type="InParanoid" id="A0A1X7SVA3"/>
<dbReference type="AlphaFoldDB" id="A0A1X7SVA3"/>
<proteinExistence type="predicted"/>
<name>A0A1X7SVA3_AMPQE</name>
<dbReference type="InterPro" id="IPR011029">
    <property type="entry name" value="DEATH-like_dom_sf"/>
</dbReference>
<accession>A0A1X7SVA3</accession>
<protein>
    <submittedName>
        <fullName evidence="1">Uncharacterized protein</fullName>
    </submittedName>
</protein>
<sequence>MAKYTEESLVPATKEYVVLKKKASRLQTAITDPKLFSIDLLSENLISESTYQRVNAPVTTLDAQGYELINSLLKAVVIDPGNFHKLLEVLENHPPLLTAVAKEMKDYVHVYGALFALKYHLKALPTSY</sequence>